<dbReference type="Proteomes" id="UP001165283">
    <property type="component" value="Unassembled WGS sequence"/>
</dbReference>
<proteinExistence type="predicted"/>
<evidence type="ECO:0000313" key="3">
    <source>
        <dbReference type="Proteomes" id="UP001165283"/>
    </source>
</evidence>
<dbReference type="InterPro" id="IPR018905">
    <property type="entry name" value="A-galactase_NEW3"/>
</dbReference>
<dbReference type="RefSeq" id="WP_252436663.1">
    <property type="nucleotide sequence ID" value="NZ_JAGSOV010000016.1"/>
</dbReference>
<organism evidence="2 3">
    <name type="scientific">Pseudonocardia humida</name>
    <dbReference type="NCBI Taxonomy" id="2800819"/>
    <lineage>
        <taxon>Bacteria</taxon>
        <taxon>Bacillati</taxon>
        <taxon>Actinomycetota</taxon>
        <taxon>Actinomycetes</taxon>
        <taxon>Pseudonocardiales</taxon>
        <taxon>Pseudonocardiaceae</taxon>
        <taxon>Pseudonocardia</taxon>
    </lineage>
</organism>
<dbReference type="Pfam" id="PF10633">
    <property type="entry name" value="NPCBM_assoc"/>
    <property type="match status" value="1"/>
</dbReference>
<evidence type="ECO:0000259" key="1">
    <source>
        <dbReference type="Pfam" id="PF10633"/>
    </source>
</evidence>
<reference evidence="2" key="1">
    <citation type="submission" date="2021-04" db="EMBL/GenBank/DDBJ databases">
        <title>Pseudonocardia sp. nov., isolated from sandy soil of mangrove forest.</title>
        <authorList>
            <person name="Zan Z."/>
            <person name="Huang R."/>
            <person name="Liu W."/>
        </authorList>
    </citation>
    <scope>NUCLEOTIDE SEQUENCE</scope>
    <source>
        <strain evidence="2">S2-4</strain>
    </source>
</reference>
<feature type="domain" description="Alpha-galactosidase NEW3" evidence="1">
    <location>
        <begin position="11"/>
        <end position="54"/>
    </location>
</feature>
<evidence type="ECO:0000313" key="2">
    <source>
        <dbReference type="EMBL" id="MCO1654902.1"/>
    </source>
</evidence>
<gene>
    <name evidence="2" type="ORF">KDL28_07505</name>
</gene>
<name>A0ABT0ZVY8_9PSEU</name>
<accession>A0ABT0ZVY8</accession>
<keyword evidence="3" id="KW-1185">Reference proteome</keyword>
<sequence>MTTALKLDPSSSFTVPSGWEISDLGGPALGSIAPGATATASAKITATNAAVTGPIGGKPVYTDAP</sequence>
<protein>
    <recommendedName>
        <fullName evidence="1">Alpha-galactosidase NEW3 domain-containing protein</fullName>
    </recommendedName>
</protein>
<comment type="caution">
    <text evidence="2">The sequence shown here is derived from an EMBL/GenBank/DDBJ whole genome shotgun (WGS) entry which is preliminary data.</text>
</comment>
<dbReference type="EMBL" id="JAGSOV010000016">
    <property type="protein sequence ID" value="MCO1654902.1"/>
    <property type="molecule type" value="Genomic_DNA"/>
</dbReference>